<dbReference type="AlphaFoldDB" id="A0A8J7MRC3"/>
<proteinExistence type="predicted"/>
<dbReference type="EMBL" id="JAESVP010000004">
    <property type="protein sequence ID" value="MBL4928483.1"/>
    <property type="molecule type" value="Genomic_DNA"/>
</dbReference>
<organism evidence="2 3">
    <name type="scientific">Fuscibacter oryzae</name>
    <dbReference type="NCBI Taxonomy" id="2803939"/>
    <lineage>
        <taxon>Bacteria</taxon>
        <taxon>Pseudomonadati</taxon>
        <taxon>Pseudomonadota</taxon>
        <taxon>Alphaproteobacteria</taxon>
        <taxon>Rhodobacterales</taxon>
        <taxon>Paracoccaceae</taxon>
        <taxon>Fuscibacter</taxon>
    </lineage>
</organism>
<dbReference type="RefSeq" id="WP_202660338.1">
    <property type="nucleotide sequence ID" value="NZ_JAESVP010000004.1"/>
</dbReference>
<accession>A0A8J7MRC3</accession>
<gene>
    <name evidence="2" type="ORF">JI744_10245</name>
</gene>
<comment type="caution">
    <text evidence="2">The sequence shown here is derived from an EMBL/GenBank/DDBJ whole genome shotgun (WGS) entry which is preliminary data.</text>
</comment>
<protein>
    <submittedName>
        <fullName evidence="2">Uncharacterized protein</fullName>
    </submittedName>
</protein>
<dbReference type="Proteomes" id="UP000619033">
    <property type="component" value="Unassembled WGS sequence"/>
</dbReference>
<keyword evidence="3" id="KW-1185">Reference proteome</keyword>
<feature type="signal peptide" evidence="1">
    <location>
        <begin position="1"/>
        <end position="29"/>
    </location>
</feature>
<reference evidence="2" key="1">
    <citation type="submission" date="2021-01" db="EMBL/GenBank/DDBJ databases">
        <title>Genome seq and assembly of Tabrizicola sp. KVB23.</title>
        <authorList>
            <person name="Chhetri G."/>
        </authorList>
    </citation>
    <scope>NUCLEOTIDE SEQUENCE</scope>
    <source>
        <strain evidence="2">KVB23</strain>
    </source>
</reference>
<name>A0A8J7MRC3_9RHOB</name>
<evidence type="ECO:0000256" key="1">
    <source>
        <dbReference type="SAM" id="SignalP"/>
    </source>
</evidence>
<evidence type="ECO:0000313" key="2">
    <source>
        <dbReference type="EMBL" id="MBL4928483.1"/>
    </source>
</evidence>
<evidence type="ECO:0000313" key="3">
    <source>
        <dbReference type="Proteomes" id="UP000619033"/>
    </source>
</evidence>
<keyword evidence="1" id="KW-0732">Signal</keyword>
<sequence>MLLRFSLAPVFNLACALVCQLGLTGPAPAESLSESDQILMGMMEGACQNRDYRAFFEVIARSEVIRRKYTAAKVELSEVHPGDKAMVRQVPGDEYADFPVTLRDYTYVPAPAVAGNDPDMGLMLEFNQASDERVAVEWTRVHYVQPAGEGDELGTPMHLDGTPWVSGDMSDGTLLIYPTDTCFELVSDTRYASK</sequence>
<feature type="chain" id="PRO_5035154362" evidence="1">
    <location>
        <begin position="30"/>
        <end position="194"/>
    </location>
</feature>